<dbReference type="InParanoid" id="A0A6J0C7V3"/>
<dbReference type="KEGG" id="nlo:107226403"/>
<feature type="signal peptide" evidence="1">
    <location>
        <begin position="1"/>
        <end position="18"/>
    </location>
</feature>
<evidence type="ECO:0000313" key="2">
    <source>
        <dbReference type="Proteomes" id="UP000829291"/>
    </source>
</evidence>
<keyword evidence="2" id="KW-1185">Reference proteome</keyword>
<reference evidence="3" key="1">
    <citation type="submission" date="2025-08" db="UniProtKB">
        <authorList>
            <consortium name="RefSeq"/>
        </authorList>
    </citation>
    <scope>IDENTIFICATION</scope>
    <source>
        <tissue evidence="3">Thorax and Abdomen</tissue>
    </source>
</reference>
<dbReference type="Pfam" id="PF15868">
    <property type="entry name" value="MBF2"/>
    <property type="match status" value="1"/>
</dbReference>
<dbReference type="InterPro" id="IPR031734">
    <property type="entry name" value="MBF2"/>
</dbReference>
<dbReference type="Proteomes" id="UP000829291">
    <property type="component" value="Chromosome 1"/>
</dbReference>
<accession>A0A6J0C7V3</accession>
<dbReference type="GeneID" id="107226403"/>
<name>A0A6J0C7V3_NEOLC</name>
<evidence type="ECO:0000313" key="3">
    <source>
        <dbReference type="RefSeq" id="XP_015522693.2"/>
    </source>
</evidence>
<evidence type="ECO:0000256" key="1">
    <source>
        <dbReference type="SAM" id="SignalP"/>
    </source>
</evidence>
<protein>
    <submittedName>
        <fullName evidence="3">Probable salivary secreted peptide</fullName>
    </submittedName>
</protein>
<gene>
    <name evidence="3" type="primary">LOC107226403</name>
</gene>
<dbReference type="RefSeq" id="XP_015522693.2">
    <property type="nucleotide sequence ID" value="XM_015667207.2"/>
</dbReference>
<proteinExistence type="predicted"/>
<organism evidence="3">
    <name type="scientific">Neodiprion lecontei</name>
    <name type="common">Redheaded pine sawfly</name>
    <dbReference type="NCBI Taxonomy" id="441921"/>
    <lineage>
        <taxon>Eukaryota</taxon>
        <taxon>Metazoa</taxon>
        <taxon>Ecdysozoa</taxon>
        <taxon>Arthropoda</taxon>
        <taxon>Hexapoda</taxon>
        <taxon>Insecta</taxon>
        <taxon>Pterygota</taxon>
        <taxon>Neoptera</taxon>
        <taxon>Endopterygota</taxon>
        <taxon>Hymenoptera</taxon>
        <taxon>Tenthredinoidea</taxon>
        <taxon>Diprionidae</taxon>
        <taxon>Diprioninae</taxon>
        <taxon>Neodiprion</taxon>
    </lineage>
</organism>
<dbReference type="OrthoDB" id="8192785at2759"/>
<keyword evidence="1" id="KW-0732">Signal</keyword>
<sequence length="132" mass="14721">MFKRCSILVAFVTAVAVAGNVIPRAFEQRGTANVTYVGNNLYIGNRTKDDWLHKTVNIFKSAVPFRVVNETWTMTTYFNLTYLEAIDNAVNKTLGAYPSLVSGGPGQRNTTLLFNSKTGQPINFTLNAYVRY</sequence>
<feature type="chain" id="PRO_5047241451" evidence="1">
    <location>
        <begin position="19"/>
        <end position="132"/>
    </location>
</feature>
<dbReference type="AlphaFoldDB" id="A0A6J0C7V3"/>